<organism evidence="1 2">
    <name type="scientific">Metabacillus niabensis</name>
    <dbReference type="NCBI Taxonomy" id="324854"/>
    <lineage>
        <taxon>Bacteria</taxon>
        <taxon>Bacillati</taxon>
        <taxon>Bacillota</taxon>
        <taxon>Bacilli</taxon>
        <taxon>Bacillales</taxon>
        <taxon>Bacillaceae</taxon>
        <taxon>Metabacillus</taxon>
    </lineage>
</organism>
<evidence type="ECO:0008006" key="3">
    <source>
        <dbReference type="Google" id="ProtNLM"/>
    </source>
</evidence>
<dbReference type="EMBL" id="JAUSTZ010000033">
    <property type="protein sequence ID" value="MDQ0228712.1"/>
    <property type="molecule type" value="Genomic_DNA"/>
</dbReference>
<accession>A0ABT9ZA35</accession>
<dbReference type="RefSeq" id="WP_174881752.1">
    <property type="nucleotide sequence ID" value="NZ_CADEPK010000422.1"/>
</dbReference>
<protein>
    <recommendedName>
        <fullName evidence="3">IS110 family transposase</fullName>
    </recommendedName>
</protein>
<dbReference type="Proteomes" id="UP001232245">
    <property type="component" value="Unassembled WGS sequence"/>
</dbReference>
<keyword evidence="2" id="KW-1185">Reference proteome</keyword>
<sequence>MNFKKQDKQNQPIEGISNKHLIVGVDIAQQFQVARVINYRGIIVEDPLTFENSENGFDRL</sequence>
<evidence type="ECO:0000313" key="1">
    <source>
        <dbReference type="EMBL" id="MDQ0228712.1"/>
    </source>
</evidence>
<proteinExistence type="predicted"/>
<reference evidence="1 2" key="1">
    <citation type="submission" date="2023-07" db="EMBL/GenBank/DDBJ databases">
        <title>Genomic Encyclopedia of Type Strains, Phase IV (KMG-IV): sequencing the most valuable type-strain genomes for metagenomic binning, comparative biology and taxonomic classification.</title>
        <authorList>
            <person name="Goeker M."/>
        </authorList>
    </citation>
    <scope>NUCLEOTIDE SEQUENCE [LARGE SCALE GENOMIC DNA]</scope>
    <source>
        <strain evidence="1 2">DSM 17723</strain>
    </source>
</reference>
<evidence type="ECO:0000313" key="2">
    <source>
        <dbReference type="Proteomes" id="UP001232245"/>
    </source>
</evidence>
<comment type="caution">
    <text evidence="1">The sequence shown here is derived from an EMBL/GenBank/DDBJ whole genome shotgun (WGS) entry which is preliminary data.</text>
</comment>
<gene>
    <name evidence="1" type="ORF">J2S02_005112</name>
</gene>
<name>A0ABT9ZA35_9BACI</name>